<dbReference type="EMBL" id="KB203567">
    <property type="protein sequence ID" value="ESO83873.1"/>
    <property type="molecule type" value="Genomic_DNA"/>
</dbReference>
<dbReference type="InterPro" id="IPR013320">
    <property type="entry name" value="ConA-like_dom_sf"/>
</dbReference>
<feature type="signal peptide" evidence="2">
    <location>
        <begin position="1"/>
        <end position="27"/>
    </location>
</feature>
<dbReference type="KEGG" id="lgi:LOTGIDRAFT_168918"/>
<dbReference type="OMA" id="TIPNSDW"/>
<dbReference type="InterPro" id="IPR001791">
    <property type="entry name" value="Laminin_G"/>
</dbReference>
<dbReference type="RefSeq" id="XP_009065450.1">
    <property type="nucleotide sequence ID" value="XM_009067202.1"/>
</dbReference>
<organism evidence="4 5">
    <name type="scientific">Lottia gigantea</name>
    <name type="common">Giant owl limpet</name>
    <dbReference type="NCBI Taxonomy" id="225164"/>
    <lineage>
        <taxon>Eukaryota</taxon>
        <taxon>Metazoa</taxon>
        <taxon>Spiralia</taxon>
        <taxon>Lophotrochozoa</taxon>
        <taxon>Mollusca</taxon>
        <taxon>Gastropoda</taxon>
        <taxon>Patellogastropoda</taxon>
        <taxon>Lottioidea</taxon>
        <taxon>Lottiidae</taxon>
        <taxon>Lottia</taxon>
    </lineage>
</organism>
<protein>
    <recommendedName>
        <fullName evidence="3">Laminin G domain-containing protein</fullName>
    </recommendedName>
</protein>
<keyword evidence="5" id="KW-1185">Reference proteome</keyword>
<dbReference type="SUPFAM" id="SSF49899">
    <property type="entry name" value="Concanavalin A-like lectins/glucanases"/>
    <property type="match status" value="1"/>
</dbReference>
<gene>
    <name evidence="4" type="ORF">LOTGIDRAFT_168918</name>
</gene>
<dbReference type="OrthoDB" id="10014052at2759"/>
<accession>V3Z0A2</accession>
<evidence type="ECO:0000256" key="1">
    <source>
        <dbReference type="PROSITE-ProRule" id="PRU00122"/>
    </source>
</evidence>
<evidence type="ECO:0000259" key="3">
    <source>
        <dbReference type="PROSITE" id="PS50025"/>
    </source>
</evidence>
<dbReference type="GeneID" id="20241006"/>
<comment type="caution">
    <text evidence="1">Lacks conserved residue(s) required for the propagation of feature annotation.</text>
</comment>
<evidence type="ECO:0000313" key="4">
    <source>
        <dbReference type="EMBL" id="ESO83873.1"/>
    </source>
</evidence>
<keyword evidence="2" id="KW-0732">Signal</keyword>
<feature type="chain" id="PRO_5004716207" description="Laminin G domain-containing protein" evidence="2">
    <location>
        <begin position="28"/>
        <end position="206"/>
    </location>
</feature>
<feature type="domain" description="Laminin G" evidence="3">
    <location>
        <begin position="25"/>
        <end position="202"/>
    </location>
</feature>
<evidence type="ECO:0000256" key="2">
    <source>
        <dbReference type="SAM" id="SignalP"/>
    </source>
</evidence>
<dbReference type="HOGENOM" id="CLU_1257148_0_0_1"/>
<name>V3Z0A2_LOTGI</name>
<dbReference type="Proteomes" id="UP000030746">
    <property type="component" value="Unassembled WGS sequence"/>
</dbReference>
<dbReference type="Gene3D" id="2.60.120.200">
    <property type="match status" value="1"/>
</dbReference>
<evidence type="ECO:0000313" key="5">
    <source>
        <dbReference type="Proteomes" id="UP000030746"/>
    </source>
</evidence>
<proteinExistence type="predicted"/>
<dbReference type="AlphaFoldDB" id="V3Z0A2"/>
<reference evidence="4 5" key="1">
    <citation type="journal article" date="2013" name="Nature">
        <title>Insights into bilaterian evolution from three spiralian genomes.</title>
        <authorList>
            <person name="Simakov O."/>
            <person name="Marletaz F."/>
            <person name="Cho S.J."/>
            <person name="Edsinger-Gonzales E."/>
            <person name="Havlak P."/>
            <person name="Hellsten U."/>
            <person name="Kuo D.H."/>
            <person name="Larsson T."/>
            <person name="Lv J."/>
            <person name="Arendt D."/>
            <person name="Savage R."/>
            <person name="Osoegawa K."/>
            <person name="de Jong P."/>
            <person name="Grimwood J."/>
            <person name="Chapman J.A."/>
            <person name="Shapiro H."/>
            <person name="Aerts A."/>
            <person name="Otillar R.P."/>
            <person name="Terry A.Y."/>
            <person name="Boore J.L."/>
            <person name="Grigoriev I.V."/>
            <person name="Lindberg D.R."/>
            <person name="Seaver E.C."/>
            <person name="Weisblat D.A."/>
            <person name="Putnam N.H."/>
            <person name="Rokhsar D.S."/>
        </authorList>
    </citation>
    <scope>NUCLEOTIDE SEQUENCE [LARGE SCALE GENOMIC DNA]</scope>
</reference>
<dbReference type="PROSITE" id="PS50025">
    <property type="entry name" value="LAM_G_DOMAIN"/>
    <property type="match status" value="1"/>
</dbReference>
<sequence>MVKVCQKKHIFGGAFLLLAAMLHSSTSEVTGRKTQVFVNQTSSALILSKSWNLRSWTRLSFRTCSFNGELLSQEDSSGQFLNLRLKNGSLVFSWNISNIASSVSVQGKYNTNKWVTVSFRFFLGEVYFNVTQGQTVLHSSIIASLTTNQYLLMHNVNSVELKVGRTIVGCINQGPGVDFNLAVITATNVIWNNCSVSSSLGCTLGM</sequence>
<dbReference type="CTD" id="20241006"/>
<dbReference type="Pfam" id="PF02210">
    <property type="entry name" value="Laminin_G_2"/>
    <property type="match status" value="1"/>
</dbReference>
<dbReference type="STRING" id="225164.V3Z0A2"/>